<accession>A0A543B474</accession>
<dbReference type="PANTHER" id="PTHR11441">
    <property type="entry name" value="THYMIDINE KINASE"/>
    <property type="match status" value="1"/>
</dbReference>
<protein>
    <recommendedName>
        <fullName evidence="2 8">Thymidine kinase</fullName>
        <ecNumber evidence="2 8">2.7.1.21</ecNumber>
    </recommendedName>
</protein>
<dbReference type="AlphaFoldDB" id="A0A543B474"/>
<keyword evidence="6 8" id="KW-0418">Kinase</keyword>
<evidence type="ECO:0000256" key="9">
    <source>
        <dbReference type="RuleBase" id="RU004165"/>
    </source>
</evidence>
<dbReference type="GO" id="GO:0005829">
    <property type="term" value="C:cytosol"/>
    <property type="evidence" value="ECO:0007669"/>
    <property type="project" value="TreeGrafter"/>
</dbReference>
<evidence type="ECO:0000313" key="11">
    <source>
        <dbReference type="Proteomes" id="UP000317043"/>
    </source>
</evidence>
<dbReference type="Proteomes" id="UP000317043">
    <property type="component" value="Unassembled WGS sequence"/>
</dbReference>
<reference evidence="10 11" key="1">
    <citation type="submission" date="2019-06" db="EMBL/GenBank/DDBJ databases">
        <title>Sequencing the genomes of 1000 actinobacteria strains.</title>
        <authorList>
            <person name="Klenk H.-P."/>
        </authorList>
    </citation>
    <scope>NUCLEOTIDE SEQUENCE [LARGE SCALE GENOMIC DNA]</scope>
    <source>
        <strain evidence="10 11">DSM 45928</strain>
    </source>
</reference>
<evidence type="ECO:0000256" key="4">
    <source>
        <dbReference type="ARBA" id="ARBA00022679"/>
    </source>
</evidence>
<keyword evidence="5 8" id="KW-0547">Nucleotide-binding</keyword>
<dbReference type="SUPFAM" id="SSF57716">
    <property type="entry name" value="Glucocorticoid receptor-like (DNA-binding domain)"/>
    <property type="match status" value="1"/>
</dbReference>
<evidence type="ECO:0000256" key="2">
    <source>
        <dbReference type="ARBA" id="ARBA00012118"/>
    </source>
</evidence>
<dbReference type="EC" id="2.7.1.21" evidence="2 8"/>
<keyword evidence="3 8" id="KW-0237">DNA synthesis</keyword>
<evidence type="ECO:0000256" key="3">
    <source>
        <dbReference type="ARBA" id="ARBA00022634"/>
    </source>
</evidence>
<proteinExistence type="inferred from homology"/>
<keyword evidence="11" id="KW-1185">Reference proteome</keyword>
<keyword evidence="7 8" id="KW-0067">ATP-binding</keyword>
<comment type="caution">
    <text evidence="10">The sequence shown here is derived from an EMBL/GenBank/DDBJ whole genome shotgun (WGS) entry which is preliminary data.</text>
</comment>
<name>A0A543B474_9ACTN</name>
<keyword evidence="4 8" id="KW-0808">Transferase</keyword>
<evidence type="ECO:0000256" key="5">
    <source>
        <dbReference type="ARBA" id="ARBA00022741"/>
    </source>
</evidence>
<dbReference type="InterPro" id="IPR027417">
    <property type="entry name" value="P-loop_NTPase"/>
</dbReference>
<evidence type="ECO:0000256" key="6">
    <source>
        <dbReference type="ARBA" id="ARBA00022777"/>
    </source>
</evidence>
<sequence>MWDRFPLLWRLGVPQRFEHPRPTCRDESTGQVLSWHVVTPTPERTARSGARLKFYYGPMDCGKSTLALQIHHNHARQGRVGLLLTRDDRSGRGRVTTRIGLAKAAVEVRDEQDLRELASSPQIDYIICDEAQFFTVQHVEQMADLVDCDGVDVYAFGLATDFTSSMFPASARLFELADEVLRLQVEVLCWCGAQGVLNARVLHGRLVREGERFVVGDTDNDDLHYQVLCRRHYRSGELS</sequence>
<dbReference type="SUPFAM" id="SSF52540">
    <property type="entry name" value="P-loop containing nucleoside triphosphate hydrolases"/>
    <property type="match status" value="1"/>
</dbReference>
<evidence type="ECO:0000256" key="8">
    <source>
        <dbReference type="RuleBase" id="RU000544"/>
    </source>
</evidence>
<dbReference type="Pfam" id="PF00265">
    <property type="entry name" value="TK"/>
    <property type="match status" value="1"/>
</dbReference>
<dbReference type="GO" id="GO:0005524">
    <property type="term" value="F:ATP binding"/>
    <property type="evidence" value="ECO:0007669"/>
    <property type="project" value="UniProtKB-KW"/>
</dbReference>
<dbReference type="EMBL" id="VFOW01000001">
    <property type="protein sequence ID" value="TQL79635.1"/>
    <property type="molecule type" value="Genomic_DNA"/>
</dbReference>
<dbReference type="OrthoDB" id="9781579at2"/>
<dbReference type="Gene3D" id="3.40.50.300">
    <property type="entry name" value="P-loop containing nucleotide triphosphate hydrolases"/>
    <property type="match status" value="1"/>
</dbReference>
<dbReference type="GO" id="GO:0004797">
    <property type="term" value="F:thymidine kinase activity"/>
    <property type="evidence" value="ECO:0007669"/>
    <property type="project" value="UniProtKB-EC"/>
</dbReference>
<evidence type="ECO:0000256" key="7">
    <source>
        <dbReference type="ARBA" id="ARBA00022840"/>
    </source>
</evidence>
<dbReference type="NCBIfam" id="NF003297">
    <property type="entry name" value="PRK04296.1-2"/>
    <property type="match status" value="1"/>
</dbReference>
<comment type="similarity">
    <text evidence="1 9">Belongs to the thymidine kinase family.</text>
</comment>
<organism evidence="10 11">
    <name type="scientific">Stackebrandtia endophytica</name>
    <dbReference type="NCBI Taxonomy" id="1496996"/>
    <lineage>
        <taxon>Bacteria</taxon>
        <taxon>Bacillati</taxon>
        <taxon>Actinomycetota</taxon>
        <taxon>Actinomycetes</taxon>
        <taxon>Glycomycetales</taxon>
        <taxon>Glycomycetaceae</taxon>
        <taxon>Stackebrandtia</taxon>
    </lineage>
</organism>
<dbReference type="PANTHER" id="PTHR11441:SF0">
    <property type="entry name" value="THYMIDINE KINASE, CYTOSOLIC"/>
    <property type="match status" value="1"/>
</dbReference>
<dbReference type="InParanoid" id="A0A543B474"/>
<evidence type="ECO:0000313" key="10">
    <source>
        <dbReference type="EMBL" id="TQL79635.1"/>
    </source>
</evidence>
<evidence type="ECO:0000256" key="1">
    <source>
        <dbReference type="ARBA" id="ARBA00007587"/>
    </source>
</evidence>
<dbReference type="InterPro" id="IPR001267">
    <property type="entry name" value="Thymidine_kinase"/>
</dbReference>
<gene>
    <name evidence="10" type="ORF">FB566_5245</name>
</gene>
<dbReference type="GO" id="GO:0046104">
    <property type="term" value="P:thymidine metabolic process"/>
    <property type="evidence" value="ECO:0007669"/>
    <property type="project" value="TreeGrafter"/>
</dbReference>
<dbReference type="GO" id="GO:0071897">
    <property type="term" value="P:DNA biosynthetic process"/>
    <property type="evidence" value="ECO:0007669"/>
    <property type="project" value="UniProtKB-KW"/>
</dbReference>
<comment type="catalytic activity">
    <reaction evidence="8">
        <text>thymidine + ATP = dTMP + ADP + H(+)</text>
        <dbReference type="Rhea" id="RHEA:19129"/>
        <dbReference type="ChEBI" id="CHEBI:15378"/>
        <dbReference type="ChEBI" id="CHEBI:17748"/>
        <dbReference type="ChEBI" id="CHEBI:30616"/>
        <dbReference type="ChEBI" id="CHEBI:63528"/>
        <dbReference type="ChEBI" id="CHEBI:456216"/>
        <dbReference type="EC" id="2.7.1.21"/>
    </reaction>
</comment>